<dbReference type="STRING" id="1777140.AWB79_01791"/>
<evidence type="ECO:0000256" key="10">
    <source>
        <dbReference type="ARBA" id="ARBA00023237"/>
    </source>
</evidence>
<dbReference type="OrthoDB" id="8982743at2"/>
<keyword evidence="9" id="KW-0472">Membrane</keyword>
<feature type="signal peptide" evidence="11">
    <location>
        <begin position="1"/>
        <end position="22"/>
    </location>
</feature>
<sequence>MRLVRRSICGAAMLCAAQAASAQSSVTLYGVLDVFGFWNNNGGTSTVAMRSGGNVGSLFGLKGSEDLGDGLKADFTIENGFNINNGTFLADSTAMFYRQSWVGLSKEKYGSLRFGRQYTPSFFAIYYSEPFRLDEALGLGPSAVLARGASTNAVQYLNGRQSNAIQYMSPTIAGFKLSALYGLSATVTQPTPTTNGNVLDVALQYNGFGFYGALAYQNQRPGQMTVPSLAAPLNLVASERFTGALAYRIGIVNLQAFYIYTKPDDAQPGSVAARLNAVHSYSIAQIGATIQATPYDTFEIAGLQRNVRGANDFTFGYQVGWDHALSKRTSVYARAGYMKNHGTATMSWTGIAVSNLETSQSMAAVGMMHRF</sequence>
<keyword evidence="4" id="KW-1134">Transmembrane beta strand</keyword>
<dbReference type="AlphaFoldDB" id="A0A158A225"/>
<evidence type="ECO:0000313" key="14">
    <source>
        <dbReference type="Proteomes" id="UP000054851"/>
    </source>
</evidence>
<evidence type="ECO:0000256" key="3">
    <source>
        <dbReference type="ARBA" id="ARBA00022448"/>
    </source>
</evidence>
<gene>
    <name evidence="13" type="ORF">AWB79_01791</name>
</gene>
<dbReference type="GO" id="GO:0009279">
    <property type="term" value="C:cell outer membrane"/>
    <property type="evidence" value="ECO:0007669"/>
    <property type="project" value="UniProtKB-SubCell"/>
</dbReference>
<feature type="chain" id="PRO_5007620000" evidence="11">
    <location>
        <begin position="23"/>
        <end position="371"/>
    </location>
</feature>
<dbReference type="PRINTS" id="PR00184">
    <property type="entry name" value="NEISSPPORIN"/>
</dbReference>
<comment type="subunit">
    <text evidence="2">Homotrimer.</text>
</comment>
<evidence type="ECO:0000256" key="1">
    <source>
        <dbReference type="ARBA" id="ARBA00004571"/>
    </source>
</evidence>
<dbReference type="Pfam" id="PF13609">
    <property type="entry name" value="Porin_4"/>
    <property type="match status" value="1"/>
</dbReference>
<evidence type="ECO:0000256" key="11">
    <source>
        <dbReference type="SAM" id="SignalP"/>
    </source>
</evidence>
<organism evidence="13 14">
    <name type="scientific">Caballeronia hypogeia</name>
    <dbReference type="NCBI Taxonomy" id="1777140"/>
    <lineage>
        <taxon>Bacteria</taxon>
        <taxon>Pseudomonadati</taxon>
        <taxon>Pseudomonadota</taxon>
        <taxon>Betaproteobacteria</taxon>
        <taxon>Burkholderiales</taxon>
        <taxon>Burkholderiaceae</taxon>
        <taxon>Caballeronia</taxon>
    </lineage>
</organism>
<dbReference type="PANTHER" id="PTHR34501">
    <property type="entry name" value="PROTEIN YDDL-RELATED"/>
    <property type="match status" value="1"/>
</dbReference>
<keyword evidence="5" id="KW-0812">Transmembrane</keyword>
<dbReference type="GO" id="GO:0006811">
    <property type="term" value="P:monoatomic ion transport"/>
    <property type="evidence" value="ECO:0007669"/>
    <property type="project" value="UniProtKB-KW"/>
</dbReference>
<dbReference type="InterPro" id="IPR023614">
    <property type="entry name" value="Porin_dom_sf"/>
</dbReference>
<evidence type="ECO:0000256" key="9">
    <source>
        <dbReference type="ARBA" id="ARBA00023136"/>
    </source>
</evidence>
<evidence type="ECO:0000256" key="4">
    <source>
        <dbReference type="ARBA" id="ARBA00022452"/>
    </source>
</evidence>
<keyword evidence="8" id="KW-0626">Porin</keyword>
<keyword evidence="6 11" id="KW-0732">Signal</keyword>
<dbReference type="Proteomes" id="UP000054851">
    <property type="component" value="Unassembled WGS sequence"/>
</dbReference>
<evidence type="ECO:0000256" key="5">
    <source>
        <dbReference type="ARBA" id="ARBA00022692"/>
    </source>
</evidence>
<dbReference type="CDD" id="cd00342">
    <property type="entry name" value="gram_neg_porins"/>
    <property type="match status" value="1"/>
</dbReference>
<evidence type="ECO:0000256" key="7">
    <source>
        <dbReference type="ARBA" id="ARBA00023065"/>
    </source>
</evidence>
<keyword evidence="3" id="KW-0813">Transport</keyword>
<dbReference type="InterPro" id="IPR002299">
    <property type="entry name" value="Porin_Neis"/>
</dbReference>
<protein>
    <submittedName>
        <fullName evidence="13">Porin</fullName>
    </submittedName>
</protein>
<evidence type="ECO:0000256" key="8">
    <source>
        <dbReference type="ARBA" id="ARBA00023114"/>
    </source>
</evidence>
<keyword evidence="14" id="KW-1185">Reference proteome</keyword>
<comment type="caution">
    <text evidence="13">The sequence shown here is derived from an EMBL/GenBank/DDBJ whole genome shotgun (WGS) entry which is preliminary data.</text>
</comment>
<proteinExistence type="predicted"/>
<dbReference type="RefSeq" id="WP_061167054.1">
    <property type="nucleotide sequence ID" value="NZ_FCOA02000004.1"/>
</dbReference>
<dbReference type="GO" id="GO:0015288">
    <property type="term" value="F:porin activity"/>
    <property type="evidence" value="ECO:0007669"/>
    <property type="project" value="UniProtKB-KW"/>
</dbReference>
<evidence type="ECO:0000256" key="2">
    <source>
        <dbReference type="ARBA" id="ARBA00011233"/>
    </source>
</evidence>
<dbReference type="SUPFAM" id="SSF56935">
    <property type="entry name" value="Porins"/>
    <property type="match status" value="1"/>
</dbReference>
<comment type="subcellular location">
    <subcellularLocation>
        <location evidence="1">Cell outer membrane</location>
        <topology evidence="1">Multi-pass membrane protein</topology>
    </subcellularLocation>
</comment>
<dbReference type="Gene3D" id="2.40.160.10">
    <property type="entry name" value="Porin"/>
    <property type="match status" value="1"/>
</dbReference>
<dbReference type="EMBL" id="FCOA02000004">
    <property type="protein sequence ID" value="SAK51820.1"/>
    <property type="molecule type" value="Genomic_DNA"/>
</dbReference>
<evidence type="ECO:0000256" key="6">
    <source>
        <dbReference type="ARBA" id="ARBA00022729"/>
    </source>
</evidence>
<dbReference type="InterPro" id="IPR033900">
    <property type="entry name" value="Gram_neg_porin_domain"/>
</dbReference>
<reference evidence="13" key="1">
    <citation type="submission" date="2016-01" db="EMBL/GenBank/DDBJ databases">
        <authorList>
            <person name="Peeters C."/>
        </authorList>
    </citation>
    <scope>NUCLEOTIDE SEQUENCE</scope>
    <source>
        <strain evidence="13">LMG 29322</strain>
    </source>
</reference>
<name>A0A158A225_9BURK</name>
<keyword evidence="10" id="KW-0998">Cell outer membrane</keyword>
<dbReference type="GO" id="GO:0046930">
    <property type="term" value="C:pore complex"/>
    <property type="evidence" value="ECO:0007669"/>
    <property type="project" value="UniProtKB-KW"/>
</dbReference>
<dbReference type="PANTHER" id="PTHR34501:SF9">
    <property type="entry name" value="MAJOR OUTER MEMBRANE PROTEIN P.IA"/>
    <property type="match status" value="1"/>
</dbReference>
<feature type="domain" description="Porin" evidence="12">
    <location>
        <begin position="11"/>
        <end position="342"/>
    </location>
</feature>
<keyword evidence="7" id="KW-0406">Ion transport</keyword>
<dbReference type="InterPro" id="IPR050298">
    <property type="entry name" value="Gram-neg_bact_OMP"/>
</dbReference>
<evidence type="ECO:0000313" key="13">
    <source>
        <dbReference type="EMBL" id="SAK51820.1"/>
    </source>
</evidence>
<accession>A0A158A225</accession>
<evidence type="ECO:0000259" key="12">
    <source>
        <dbReference type="Pfam" id="PF13609"/>
    </source>
</evidence>